<reference evidence="3" key="1">
    <citation type="submission" date="2022-11" db="UniProtKB">
        <authorList>
            <consortium name="WormBaseParasite"/>
        </authorList>
    </citation>
    <scope>IDENTIFICATION</scope>
</reference>
<evidence type="ECO:0000313" key="2">
    <source>
        <dbReference type="Proteomes" id="UP000887563"/>
    </source>
</evidence>
<evidence type="ECO:0000256" key="1">
    <source>
        <dbReference type="SAM" id="MobiDB-lite"/>
    </source>
</evidence>
<dbReference type="Proteomes" id="UP000887563">
    <property type="component" value="Unplaced"/>
</dbReference>
<dbReference type="AlphaFoldDB" id="A0A914L267"/>
<organism evidence="2 3">
    <name type="scientific">Meloidogyne incognita</name>
    <name type="common">Southern root-knot nematode worm</name>
    <name type="synonym">Oxyuris incognita</name>
    <dbReference type="NCBI Taxonomy" id="6306"/>
    <lineage>
        <taxon>Eukaryota</taxon>
        <taxon>Metazoa</taxon>
        <taxon>Ecdysozoa</taxon>
        <taxon>Nematoda</taxon>
        <taxon>Chromadorea</taxon>
        <taxon>Rhabditida</taxon>
        <taxon>Tylenchina</taxon>
        <taxon>Tylenchomorpha</taxon>
        <taxon>Tylenchoidea</taxon>
        <taxon>Meloidogynidae</taxon>
        <taxon>Meloidogyninae</taxon>
        <taxon>Meloidogyne</taxon>
        <taxon>Meloidogyne incognita group</taxon>
    </lineage>
</organism>
<keyword evidence="2" id="KW-1185">Reference proteome</keyword>
<feature type="compositionally biased region" description="Polar residues" evidence="1">
    <location>
        <begin position="1"/>
        <end position="19"/>
    </location>
</feature>
<feature type="region of interest" description="Disordered" evidence="1">
    <location>
        <begin position="1"/>
        <end position="70"/>
    </location>
</feature>
<proteinExistence type="predicted"/>
<protein>
    <submittedName>
        <fullName evidence="3">Uncharacterized protein</fullName>
    </submittedName>
</protein>
<name>A0A914L267_MELIC</name>
<accession>A0A914L267</accession>
<sequence length="70" mass="7642">MLNHNVNWDLIQQNPTSFTDYDPQVVAMHEQHNQGQGSGSNQGGGSRQRGRPRQGSMPQPGDKGKGKALD</sequence>
<evidence type="ECO:0000313" key="3">
    <source>
        <dbReference type="WBParaSite" id="Minc3s00185g07061"/>
    </source>
</evidence>
<dbReference type="WBParaSite" id="Minc3s00185g07061">
    <property type="protein sequence ID" value="Minc3s00185g07061"/>
    <property type="gene ID" value="Minc3s00185g07061"/>
</dbReference>
<feature type="compositionally biased region" description="Gly residues" evidence="1">
    <location>
        <begin position="36"/>
        <end position="47"/>
    </location>
</feature>